<evidence type="ECO:0000256" key="1">
    <source>
        <dbReference type="SAM" id="SignalP"/>
    </source>
</evidence>
<proteinExistence type="predicted"/>
<evidence type="ECO:0000313" key="2">
    <source>
        <dbReference type="EMBL" id="TCI11868.1"/>
    </source>
</evidence>
<dbReference type="RefSeq" id="WP_131151352.1">
    <property type="nucleotide sequence ID" value="NZ_SJTG01000001.1"/>
</dbReference>
<dbReference type="Proteomes" id="UP000291822">
    <property type="component" value="Unassembled WGS sequence"/>
</dbReference>
<keyword evidence="3" id="KW-1185">Reference proteome</keyword>
<name>A0A4R0YXZ1_9GAMM</name>
<dbReference type="AlphaFoldDB" id="A0A4R0YXZ1"/>
<protein>
    <submittedName>
        <fullName evidence="2">Uncharacterized protein</fullName>
    </submittedName>
</protein>
<gene>
    <name evidence="2" type="ORF">EZM97_00395</name>
</gene>
<reference evidence="2 3" key="1">
    <citation type="submission" date="2019-02" db="EMBL/GenBank/DDBJ databases">
        <title>Dyella amyloliquefaciens sp. nov., isolated from forest soil.</title>
        <authorList>
            <person name="Gao Z.-H."/>
            <person name="Qiu L.-H."/>
        </authorList>
    </citation>
    <scope>NUCLEOTIDE SEQUENCE [LARGE SCALE GENOMIC DNA]</scope>
    <source>
        <strain evidence="2 3">KACC 12747</strain>
    </source>
</reference>
<feature type="chain" id="PRO_5020995477" evidence="1">
    <location>
        <begin position="21"/>
        <end position="230"/>
    </location>
</feature>
<evidence type="ECO:0000313" key="3">
    <source>
        <dbReference type="Proteomes" id="UP000291822"/>
    </source>
</evidence>
<comment type="caution">
    <text evidence="2">The sequence shown here is derived from an EMBL/GenBank/DDBJ whole genome shotgun (WGS) entry which is preliminary data.</text>
</comment>
<organism evidence="2 3">
    <name type="scientific">Dyella soli</name>
    <dbReference type="NCBI Taxonomy" id="522319"/>
    <lineage>
        <taxon>Bacteria</taxon>
        <taxon>Pseudomonadati</taxon>
        <taxon>Pseudomonadota</taxon>
        <taxon>Gammaproteobacteria</taxon>
        <taxon>Lysobacterales</taxon>
        <taxon>Rhodanobacteraceae</taxon>
        <taxon>Dyella</taxon>
    </lineage>
</organism>
<accession>A0A4R0YXZ1</accession>
<sequence>MKAKAWRSLLMSMMGGWAIASTVVAGPGSPDQETGQSFVDLRAFEAALTHEGHRMGPVSSGNLEGFGQVSVVVVKGSVDSQAQQIVVLAEEAGGLRIAAQTPFADSSDVDTSLRVERGSLFVQLEGLKGVWGTYQFKRQTDGTFRLIGIRLHRAEDSGEPDHDIKSVVDTDFNVVTGMMRFKRVGDTRPLTARVHGAACYFQQFDFDYYTCAKGMKTDDGKAADVLMNAP</sequence>
<feature type="signal peptide" evidence="1">
    <location>
        <begin position="1"/>
        <end position="20"/>
    </location>
</feature>
<keyword evidence="1" id="KW-0732">Signal</keyword>
<dbReference type="EMBL" id="SJTG01000001">
    <property type="protein sequence ID" value="TCI11868.1"/>
    <property type="molecule type" value="Genomic_DNA"/>
</dbReference>